<evidence type="ECO:0000256" key="1">
    <source>
        <dbReference type="SAM" id="MobiDB-lite"/>
    </source>
</evidence>
<comment type="caution">
    <text evidence="2">The sequence shown here is derived from an EMBL/GenBank/DDBJ whole genome shotgun (WGS) entry which is preliminary data.</text>
</comment>
<dbReference type="Proteomes" id="UP000019471">
    <property type="component" value="Unassembled WGS sequence"/>
</dbReference>
<dbReference type="eggNOG" id="ENOG502R9BU">
    <property type="taxonomic scope" value="Eukaryota"/>
</dbReference>
<feature type="region of interest" description="Disordered" evidence="1">
    <location>
        <begin position="1"/>
        <end position="114"/>
    </location>
</feature>
<organism evidence="2 3">
    <name type="scientific">Cladophialophora psammophila CBS 110553</name>
    <dbReference type="NCBI Taxonomy" id="1182543"/>
    <lineage>
        <taxon>Eukaryota</taxon>
        <taxon>Fungi</taxon>
        <taxon>Dikarya</taxon>
        <taxon>Ascomycota</taxon>
        <taxon>Pezizomycotina</taxon>
        <taxon>Eurotiomycetes</taxon>
        <taxon>Chaetothyriomycetidae</taxon>
        <taxon>Chaetothyriales</taxon>
        <taxon>Herpotrichiellaceae</taxon>
        <taxon>Cladophialophora</taxon>
    </lineage>
</organism>
<feature type="compositionally biased region" description="Basic and acidic residues" evidence="1">
    <location>
        <begin position="26"/>
        <end position="40"/>
    </location>
</feature>
<sequence>MGGSKPLKESALKSNPTALGDPVSLKAEKSETSPVQEDKGASNPCRRPNKTLKERAEQDLSEAKKGNRSMLGDPVSLKAEKTESDPASDSEENEDGTGRSTSGGRKARDRDSKL</sequence>
<feature type="compositionally biased region" description="Acidic residues" evidence="1">
    <location>
        <begin position="86"/>
        <end position="95"/>
    </location>
</feature>
<dbReference type="RefSeq" id="XP_007751866.1">
    <property type="nucleotide sequence ID" value="XM_007753676.1"/>
</dbReference>
<evidence type="ECO:0000313" key="3">
    <source>
        <dbReference type="Proteomes" id="UP000019471"/>
    </source>
</evidence>
<dbReference type="OrthoDB" id="5234213at2759"/>
<evidence type="ECO:0000313" key="2">
    <source>
        <dbReference type="EMBL" id="EXJ53657.1"/>
    </source>
</evidence>
<feature type="compositionally biased region" description="Basic and acidic residues" evidence="1">
    <location>
        <begin position="1"/>
        <end position="11"/>
    </location>
</feature>
<protein>
    <submittedName>
        <fullName evidence="2">Uncharacterized protein</fullName>
    </submittedName>
</protein>
<proteinExistence type="predicted"/>
<gene>
    <name evidence="2" type="ORF">A1O5_13109</name>
</gene>
<keyword evidence="3" id="KW-1185">Reference proteome</keyword>
<accession>W9VDH0</accession>
<feature type="compositionally biased region" description="Basic and acidic residues" evidence="1">
    <location>
        <begin position="51"/>
        <end position="65"/>
    </location>
</feature>
<dbReference type="EMBL" id="AMGX01000042">
    <property type="protein sequence ID" value="EXJ53657.1"/>
    <property type="molecule type" value="Genomic_DNA"/>
</dbReference>
<reference evidence="2 3" key="1">
    <citation type="submission" date="2013-03" db="EMBL/GenBank/DDBJ databases">
        <title>The Genome Sequence of Cladophialophora psammophila CBS 110553.</title>
        <authorList>
            <consortium name="The Broad Institute Genomics Platform"/>
            <person name="Cuomo C."/>
            <person name="de Hoog S."/>
            <person name="Gorbushina A."/>
            <person name="Walker B."/>
            <person name="Young S.K."/>
            <person name="Zeng Q."/>
            <person name="Gargeya S."/>
            <person name="Fitzgerald M."/>
            <person name="Haas B."/>
            <person name="Abouelleil A."/>
            <person name="Allen A.W."/>
            <person name="Alvarado L."/>
            <person name="Arachchi H.M."/>
            <person name="Berlin A.M."/>
            <person name="Chapman S.B."/>
            <person name="Gainer-Dewar J."/>
            <person name="Goldberg J."/>
            <person name="Griggs A."/>
            <person name="Gujja S."/>
            <person name="Hansen M."/>
            <person name="Howarth C."/>
            <person name="Imamovic A."/>
            <person name="Ireland A."/>
            <person name="Larimer J."/>
            <person name="McCowan C."/>
            <person name="Murphy C."/>
            <person name="Pearson M."/>
            <person name="Poon T.W."/>
            <person name="Priest M."/>
            <person name="Roberts A."/>
            <person name="Saif S."/>
            <person name="Shea T."/>
            <person name="Sisk P."/>
            <person name="Sykes S."/>
            <person name="Wortman J."/>
            <person name="Nusbaum C."/>
            <person name="Birren B."/>
        </authorList>
    </citation>
    <scope>NUCLEOTIDE SEQUENCE [LARGE SCALE GENOMIC DNA]</scope>
    <source>
        <strain evidence="2 3">CBS 110553</strain>
    </source>
</reference>
<dbReference type="AlphaFoldDB" id="W9VDH0"/>
<name>W9VDH0_9EURO</name>
<dbReference type="GeneID" id="19197793"/>
<dbReference type="HOGENOM" id="CLU_142357_0_0_1"/>